<dbReference type="EMBL" id="OD566675">
    <property type="protein sequence ID" value="CAD7444463.1"/>
    <property type="molecule type" value="Genomic_DNA"/>
</dbReference>
<reference evidence="5" key="1">
    <citation type="submission" date="2020-11" db="EMBL/GenBank/DDBJ databases">
        <authorList>
            <person name="Tran Van P."/>
        </authorList>
    </citation>
    <scope>NUCLEOTIDE SEQUENCE</scope>
</reference>
<keyword evidence="2" id="KW-1015">Disulfide bond</keyword>
<dbReference type="GO" id="GO:0004653">
    <property type="term" value="F:polypeptide N-acetylgalactosaminyltransferase activity"/>
    <property type="evidence" value="ECO:0007669"/>
    <property type="project" value="TreeGrafter"/>
</dbReference>
<accession>A0A7R9F0L7</accession>
<dbReference type="AlphaFoldDB" id="A0A7R9F0L7"/>
<dbReference type="PANTHER" id="PTHR11675:SF43">
    <property type="entry name" value="POLYPEPTIDE N-ACETYLGALACTOSAMINYLTRANSFERASE 1"/>
    <property type="match status" value="1"/>
</dbReference>
<dbReference type="PANTHER" id="PTHR11675">
    <property type="entry name" value="N-ACETYLGALACTOSAMINYLTRANSFERASE"/>
    <property type="match status" value="1"/>
</dbReference>
<keyword evidence="1" id="KW-0808">Transferase</keyword>
<evidence type="ECO:0000256" key="3">
    <source>
        <dbReference type="SAM" id="MobiDB-lite"/>
    </source>
</evidence>
<evidence type="ECO:0000256" key="2">
    <source>
        <dbReference type="ARBA" id="ARBA00023157"/>
    </source>
</evidence>
<organism evidence="5">
    <name type="scientific">Timema bartmani</name>
    <dbReference type="NCBI Taxonomy" id="61472"/>
    <lineage>
        <taxon>Eukaryota</taxon>
        <taxon>Metazoa</taxon>
        <taxon>Ecdysozoa</taxon>
        <taxon>Arthropoda</taxon>
        <taxon>Hexapoda</taxon>
        <taxon>Insecta</taxon>
        <taxon>Pterygota</taxon>
        <taxon>Neoptera</taxon>
        <taxon>Polyneoptera</taxon>
        <taxon>Phasmatodea</taxon>
        <taxon>Timematodea</taxon>
        <taxon>Timematoidea</taxon>
        <taxon>Timematidae</taxon>
        <taxon>Timema</taxon>
    </lineage>
</organism>
<evidence type="ECO:0000256" key="1">
    <source>
        <dbReference type="ARBA" id="ARBA00022679"/>
    </source>
</evidence>
<dbReference type="SUPFAM" id="SSF53448">
    <property type="entry name" value="Nucleotide-diphospho-sugar transferases"/>
    <property type="match status" value="1"/>
</dbReference>
<feature type="region of interest" description="Disordered" evidence="3">
    <location>
        <begin position="1"/>
        <end position="21"/>
    </location>
</feature>
<evidence type="ECO:0000259" key="4">
    <source>
        <dbReference type="Pfam" id="PF02709"/>
    </source>
</evidence>
<dbReference type="Gene3D" id="3.90.550.10">
    <property type="entry name" value="Spore Coat Polysaccharide Biosynthesis Protein SpsA, Chain A"/>
    <property type="match status" value="1"/>
</dbReference>
<name>A0A7R9F0L7_9NEOP</name>
<proteinExistence type="predicted"/>
<protein>
    <recommendedName>
        <fullName evidence="4">Galactosyltransferase C-terminal domain-containing protein</fullName>
    </recommendedName>
</protein>
<feature type="domain" description="Galactosyltransferase C-terminal" evidence="4">
    <location>
        <begin position="20"/>
        <end position="83"/>
    </location>
</feature>
<dbReference type="InterPro" id="IPR029044">
    <property type="entry name" value="Nucleotide-diphossugar_trans"/>
</dbReference>
<dbReference type="InterPro" id="IPR027791">
    <property type="entry name" value="Galactosyl_T_C"/>
</dbReference>
<evidence type="ECO:0000313" key="5">
    <source>
        <dbReference type="EMBL" id="CAD7444463.1"/>
    </source>
</evidence>
<gene>
    <name evidence="5" type="ORF">TBIB3V08_LOCUS6840</name>
</gene>
<dbReference type="Pfam" id="PF02709">
    <property type="entry name" value="Glyco_transf_7C"/>
    <property type="match status" value="1"/>
</dbReference>
<dbReference type="GO" id="GO:0005794">
    <property type="term" value="C:Golgi apparatus"/>
    <property type="evidence" value="ECO:0007669"/>
    <property type="project" value="TreeGrafter"/>
</dbReference>
<dbReference type="GO" id="GO:0006493">
    <property type="term" value="P:protein O-linked glycosylation"/>
    <property type="evidence" value="ECO:0007669"/>
    <property type="project" value="TreeGrafter"/>
</dbReference>
<sequence length="162" mass="18628">MVLDPGTQRSPSNGASGIKRSPTMAGGILSIERNFFWEIGAYDPGMDIWGGENLEMSFRVWQCGGSLETIPCSRVGHIFRHFHPYTFPEGRDTLAYNTARMAEVWMDEYKRLFYYHHPDLLRWHAKPKVPAHYLRELTPNLLGRLANTLTLDKFVTRLSLDV</sequence>